<name>A0A061HAR3_9BASI</name>
<dbReference type="SUPFAM" id="SSF69593">
    <property type="entry name" value="Glycerol-3-phosphate (1)-acyltransferase"/>
    <property type="match status" value="1"/>
</dbReference>
<sequence>MAVLSKSLATVTGASLLLLALASPRSQRARLYLNALLYVGGLGVCSVWGVLVSIVLSLVPGQRLNINKVVARSFYYLTGTLTGIRFEVEGEEHFSNKSPAVLVGNHQTGIDILYLGRIFPGFASIMAKQELKFAPLLGQYMLLSGAVFINRKNRHDSIKAFAQVGADMKRKNLSLWVFPEGTRSNLPFPDLLPFKKGAFHLAVQSGVPIIPVVCEHYHRLFDGKTRFESGTIKIKVLPPIATSHLTADDVTDLTNSVRQKMLDELKAMDAQRQQHDVAATIAGADAAQQQMPAPRLGGIAGLMAKLVGTGSPQRKTEKLQNKLEKQEQQLRKPGTSGTKADDYGLVTEAQKQKQQQGADASTAATASAVRSDEADEIRRRNAAATGGGGSSTEGNGSGSSVGETDDDGNVVISRPTSIS</sequence>
<feature type="compositionally biased region" description="Basic and acidic residues" evidence="5">
    <location>
        <begin position="314"/>
        <end position="330"/>
    </location>
</feature>
<dbReference type="Pfam" id="PF01553">
    <property type="entry name" value="Acyltransferase"/>
    <property type="match status" value="1"/>
</dbReference>
<evidence type="ECO:0000259" key="7">
    <source>
        <dbReference type="SMART" id="SM00563"/>
    </source>
</evidence>
<evidence type="ECO:0000313" key="8">
    <source>
        <dbReference type="EMBL" id="EPQ27691.1"/>
    </source>
</evidence>
<evidence type="ECO:0000256" key="1">
    <source>
        <dbReference type="ARBA" id="ARBA00008655"/>
    </source>
</evidence>
<dbReference type="InterPro" id="IPR002123">
    <property type="entry name" value="Plipid/glycerol_acylTrfase"/>
</dbReference>
<proteinExistence type="inferred from homology"/>
<evidence type="ECO:0000256" key="6">
    <source>
        <dbReference type="SAM" id="Phobius"/>
    </source>
</evidence>
<keyword evidence="4" id="KW-0594">Phospholipid biosynthesis</keyword>
<keyword evidence="3 4" id="KW-0012">Acyltransferase</keyword>
<dbReference type="GO" id="GO:0003841">
    <property type="term" value="F:1-acylglycerol-3-phosphate O-acyltransferase activity"/>
    <property type="evidence" value="ECO:0007669"/>
    <property type="project" value="UniProtKB-UniRule"/>
</dbReference>
<organism evidence="8 9">
    <name type="scientific">Pseudozyma flocculosa PF-1</name>
    <dbReference type="NCBI Taxonomy" id="1277687"/>
    <lineage>
        <taxon>Eukaryota</taxon>
        <taxon>Fungi</taxon>
        <taxon>Dikarya</taxon>
        <taxon>Basidiomycota</taxon>
        <taxon>Ustilaginomycotina</taxon>
        <taxon>Ustilaginomycetes</taxon>
        <taxon>Ustilaginales</taxon>
        <taxon>Ustilaginaceae</taxon>
        <taxon>Pseudozyma</taxon>
    </lineage>
</organism>
<keyword evidence="4" id="KW-0444">Lipid biosynthesis</keyword>
<comment type="similarity">
    <text evidence="1 4">Belongs to the 1-acyl-sn-glycerol-3-phosphate acyltransferase family.</text>
</comment>
<evidence type="ECO:0000313" key="9">
    <source>
        <dbReference type="Proteomes" id="UP000053664"/>
    </source>
</evidence>
<feature type="compositionally biased region" description="Basic and acidic residues" evidence="5">
    <location>
        <begin position="370"/>
        <end position="379"/>
    </location>
</feature>
<dbReference type="InterPro" id="IPR004552">
    <property type="entry name" value="AGP_acyltrans"/>
</dbReference>
<dbReference type="KEGG" id="pfp:PFL1_04829"/>
<evidence type="ECO:0000256" key="5">
    <source>
        <dbReference type="SAM" id="MobiDB-lite"/>
    </source>
</evidence>
<dbReference type="eggNOG" id="KOG2848">
    <property type="taxonomic scope" value="Eukaryota"/>
</dbReference>
<keyword evidence="2 4" id="KW-0808">Transferase</keyword>
<dbReference type="RefSeq" id="XP_007880548.1">
    <property type="nucleotide sequence ID" value="XM_007882357.1"/>
</dbReference>
<dbReference type="OrthoDB" id="202234at2759"/>
<keyword evidence="6" id="KW-0472">Membrane</keyword>
<dbReference type="GeneID" id="19318929"/>
<evidence type="ECO:0000256" key="2">
    <source>
        <dbReference type="ARBA" id="ARBA00022679"/>
    </source>
</evidence>
<feature type="compositionally biased region" description="Gly residues" evidence="5">
    <location>
        <begin position="385"/>
        <end position="399"/>
    </location>
</feature>
<comment type="catalytic activity">
    <reaction evidence="4">
        <text>a 1-acyl-sn-glycero-3-phosphate + an acyl-CoA = a 1,2-diacyl-sn-glycero-3-phosphate + CoA</text>
        <dbReference type="Rhea" id="RHEA:19709"/>
        <dbReference type="ChEBI" id="CHEBI:57287"/>
        <dbReference type="ChEBI" id="CHEBI:57970"/>
        <dbReference type="ChEBI" id="CHEBI:58342"/>
        <dbReference type="ChEBI" id="CHEBI:58608"/>
        <dbReference type="EC" id="2.3.1.51"/>
    </reaction>
</comment>
<dbReference type="SMART" id="SM00563">
    <property type="entry name" value="PlsC"/>
    <property type="match status" value="1"/>
</dbReference>
<keyword evidence="4" id="KW-0443">Lipid metabolism</keyword>
<reference evidence="8 9" key="1">
    <citation type="journal article" date="2013" name="Plant Cell">
        <title>The transition from a phytopathogenic smut ancestor to an anamorphic biocontrol agent deciphered by comparative whole-genome analysis.</title>
        <authorList>
            <person name="Lefebvre F."/>
            <person name="Joly D.L."/>
            <person name="Labbe C."/>
            <person name="Teichmann B."/>
            <person name="Linning R."/>
            <person name="Belzile F."/>
            <person name="Bakkeren G."/>
            <person name="Belanger R.R."/>
        </authorList>
    </citation>
    <scope>NUCLEOTIDE SEQUENCE [LARGE SCALE GENOMIC DNA]</scope>
    <source>
        <strain evidence="8 9">PF-1</strain>
    </source>
</reference>
<accession>A0A061HAR3</accession>
<comment type="domain">
    <text evidence="4">The HXXXXD motif is essential for acyltransferase activity and may constitute the binding site for the phosphate moiety of the glycerol-3-phosphate.</text>
</comment>
<dbReference type="GO" id="GO:0005783">
    <property type="term" value="C:endoplasmic reticulum"/>
    <property type="evidence" value="ECO:0007669"/>
    <property type="project" value="TreeGrafter"/>
</dbReference>
<evidence type="ECO:0000256" key="4">
    <source>
        <dbReference type="RuleBase" id="RU361267"/>
    </source>
</evidence>
<gene>
    <name evidence="8" type="ORF">PFL1_04829</name>
</gene>
<protein>
    <recommendedName>
        <fullName evidence="4">1-acyl-sn-glycerol-3-phosphate acyltransferase</fullName>
        <ecNumber evidence="4">2.3.1.51</ecNumber>
    </recommendedName>
</protein>
<feature type="domain" description="Phospholipid/glycerol acyltransferase" evidence="7">
    <location>
        <begin position="100"/>
        <end position="217"/>
    </location>
</feature>
<evidence type="ECO:0000256" key="3">
    <source>
        <dbReference type="ARBA" id="ARBA00023315"/>
    </source>
</evidence>
<keyword evidence="6" id="KW-1133">Transmembrane helix</keyword>
<feature type="region of interest" description="Disordered" evidence="5">
    <location>
        <begin position="310"/>
        <end position="419"/>
    </location>
</feature>
<dbReference type="GO" id="GO:0016020">
    <property type="term" value="C:membrane"/>
    <property type="evidence" value="ECO:0007669"/>
    <property type="project" value="InterPro"/>
</dbReference>
<dbReference type="NCBIfam" id="TIGR00530">
    <property type="entry name" value="AGP_acyltrn"/>
    <property type="match status" value="1"/>
</dbReference>
<feature type="transmembrane region" description="Helical" evidence="6">
    <location>
        <begin position="32"/>
        <end position="59"/>
    </location>
</feature>
<dbReference type="EMBL" id="KE361638">
    <property type="protein sequence ID" value="EPQ27691.1"/>
    <property type="molecule type" value="Genomic_DNA"/>
</dbReference>
<dbReference type="EC" id="2.3.1.51" evidence="4"/>
<dbReference type="CDD" id="cd07989">
    <property type="entry name" value="LPLAT_AGPAT-like"/>
    <property type="match status" value="1"/>
</dbReference>
<dbReference type="AlphaFoldDB" id="A0A061HAR3"/>
<dbReference type="GO" id="GO:0006654">
    <property type="term" value="P:phosphatidic acid biosynthetic process"/>
    <property type="evidence" value="ECO:0007669"/>
    <property type="project" value="TreeGrafter"/>
</dbReference>
<keyword evidence="6" id="KW-0812">Transmembrane</keyword>
<dbReference type="PANTHER" id="PTHR10434:SF11">
    <property type="entry name" value="1-ACYL-SN-GLYCEROL-3-PHOSPHATE ACYLTRANSFERASE"/>
    <property type="match status" value="1"/>
</dbReference>
<dbReference type="HOGENOM" id="CLU_027938_10_0_1"/>
<dbReference type="Proteomes" id="UP000053664">
    <property type="component" value="Unassembled WGS sequence"/>
</dbReference>
<keyword evidence="4" id="KW-1208">Phospholipid metabolism</keyword>
<feature type="compositionally biased region" description="Low complexity" evidence="5">
    <location>
        <begin position="352"/>
        <end position="368"/>
    </location>
</feature>
<dbReference type="PANTHER" id="PTHR10434">
    <property type="entry name" value="1-ACYL-SN-GLYCEROL-3-PHOSPHATE ACYLTRANSFERASE"/>
    <property type="match status" value="1"/>
</dbReference>